<dbReference type="InterPro" id="IPR029016">
    <property type="entry name" value="GAF-like_dom_sf"/>
</dbReference>
<feature type="transmembrane region" description="Helical" evidence="1">
    <location>
        <begin position="25"/>
        <end position="46"/>
    </location>
</feature>
<dbReference type="InterPro" id="IPR029787">
    <property type="entry name" value="Nucleotide_cyclase"/>
</dbReference>
<dbReference type="SMART" id="SM00267">
    <property type="entry name" value="GGDEF"/>
    <property type="match status" value="1"/>
</dbReference>
<feature type="transmembrane region" description="Helical" evidence="1">
    <location>
        <begin position="119"/>
        <end position="137"/>
    </location>
</feature>
<keyword evidence="1" id="KW-0812">Transmembrane</keyword>
<evidence type="ECO:0000259" key="4">
    <source>
        <dbReference type="PROSITE" id="PS50887"/>
    </source>
</evidence>
<evidence type="ECO:0000259" key="3">
    <source>
        <dbReference type="PROSITE" id="PS50113"/>
    </source>
</evidence>
<reference evidence="5 6" key="1">
    <citation type="journal article" date="2012" name="BMC Genomics">
        <title>Genome-guided analysis of physiological and morphological traits of the fermentative acetate oxidizer Thermacetogenium phaeum.</title>
        <authorList>
            <person name="Oehler D."/>
            <person name="Poehlein A."/>
            <person name="Leimbach A."/>
            <person name="Muller N."/>
            <person name="Daniel R."/>
            <person name="Gottschalk G."/>
            <person name="Schink B."/>
        </authorList>
    </citation>
    <scope>NUCLEOTIDE SEQUENCE [LARGE SCALE GENOMIC DNA]</scope>
    <source>
        <strain evidence="6">ATCC BAA-254 / DSM 26808 / PB</strain>
    </source>
</reference>
<dbReference type="SUPFAM" id="SSF55785">
    <property type="entry name" value="PYP-like sensor domain (PAS domain)"/>
    <property type="match status" value="1"/>
</dbReference>
<dbReference type="AlphaFoldDB" id="K4LC94"/>
<dbReference type="EMBL" id="CP003732">
    <property type="protein sequence ID" value="AFV10556.1"/>
    <property type="molecule type" value="Genomic_DNA"/>
</dbReference>
<feature type="domain" description="GGDEF" evidence="4">
    <location>
        <begin position="480"/>
        <end position="612"/>
    </location>
</feature>
<feature type="transmembrane region" description="Helical" evidence="1">
    <location>
        <begin position="58"/>
        <end position="78"/>
    </location>
</feature>
<keyword evidence="1" id="KW-1133">Transmembrane helix</keyword>
<dbReference type="NCBIfam" id="TIGR00229">
    <property type="entry name" value="sensory_box"/>
    <property type="match status" value="1"/>
</dbReference>
<feature type="domain" description="PAS" evidence="2">
    <location>
        <begin position="149"/>
        <end position="190"/>
    </location>
</feature>
<dbReference type="InterPro" id="IPR035965">
    <property type="entry name" value="PAS-like_dom_sf"/>
</dbReference>
<dbReference type="HOGENOM" id="CLU_446131_0_0_9"/>
<dbReference type="KEGG" id="tpz:Tph_c03090"/>
<dbReference type="GO" id="GO:0052621">
    <property type="term" value="F:diguanylate cyclase activity"/>
    <property type="evidence" value="ECO:0007669"/>
    <property type="project" value="TreeGrafter"/>
</dbReference>
<proteinExistence type="predicted"/>
<dbReference type="InterPro" id="IPR043128">
    <property type="entry name" value="Rev_trsase/Diguanyl_cyclase"/>
</dbReference>
<dbReference type="GO" id="GO:0005886">
    <property type="term" value="C:plasma membrane"/>
    <property type="evidence" value="ECO:0007669"/>
    <property type="project" value="TreeGrafter"/>
</dbReference>
<dbReference type="FunFam" id="3.30.70.270:FF:000001">
    <property type="entry name" value="Diguanylate cyclase domain protein"/>
    <property type="match status" value="1"/>
</dbReference>
<dbReference type="Proteomes" id="UP000000467">
    <property type="component" value="Chromosome"/>
</dbReference>
<gene>
    <name evidence="5" type="primary">cph</name>
    <name evidence="5" type="ordered locus">Tph_c03090</name>
</gene>
<dbReference type="Gene3D" id="3.30.450.20">
    <property type="entry name" value="PAS domain"/>
    <property type="match status" value="1"/>
</dbReference>
<accession>K4LC94</accession>
<dbReference type="Pfam" id="PF00990">
    <property type="entry name" value="GGDEF"/>
    <property type="match status" value="1"/>
</dbReference>
<dbReference type="Pfam" id="PF08448">
    <property type="entry name" value="PAS_4"/>
    <property type="match status" value="1"/>
</dbReference>
<dbReference type="InterPro" id="IPR003018">
    <property type="entry name" value="GAF"/>
</dbReference>
<dbReference type="InterPro" id="IPR000700">
    <property type="entry name" value="PAS-assoc_C"/>
</dbReference>
<dbReference type="InterPro" id="IPR050469">
    <property type="entry name" value="Diguanylate_Cyclase"/>
</dbReference>
<organism evidence="5 6">
    <name type="scientific">Thermacetogenium phaeum (strain ATCC BAA-254 / DSM 26808 / PB)</name>
    <dbReference type="NCBI Taxonomy" id="1089553"/>
    <lineage>
        <taxon>Bacteria</taxon>
        <taxon>Bacillati</taxon>
        <taxon>Bacillota</taxon>
        <taxon>Clostridia</taxon>
        <taxon>Thermoanaerobacterales</taxon>
        <taxon>Thermoanaerobacteraceae</taxon>
        <taxon>Thermacetogenium</taxon>
    </lineage>
</organism>
<dbReference type="Pfam" id="PF13185">
    <property type="entry name" value="GAF_2"/>
    <property type="match status" value="1"/>
</dbReference>
<name>K4LC94_THEPS</name>
<evidence type="ECO:0000256" key="1">
    <source>
        <dbReference type="SAM" id="Phobius"/>
    </source>
</evidence>
<dbReference type="eggNOG" id="COG3706">
    <property type="taxonomic scope" value="Bacteria"/>
</dbReference>
<dbReference type="STRING" id="1089553.Tph_c03090"/>
<sequence>MNRRAQMKKDQEQYHKSEQHQKSKTALICHRFFLLALIATTTGWFFSFKLHPIGKLDLQDVIIEGLTLSCILISYIYILRLKINFLQLGWSLFTLGRLIDFFDEFTSEPELFDTTLEGILVISGLTLVVVGFSRAYSSLKDEIELRKKAQDELSAIFEASPVGIIKIDDEFRIERINRAMRKILGLKEGEETLTIGTDVRTIPSVGQAGLDKLFDKYRENKTVVLETPFRSLYGRECYLEIAANPIMKNGDFRGAIIVVKDITERKRIEERINHLENIRRCVLDVMCTIIAEKNPEKLLQKACKILTQKRSYIFAWLGMTEKNTKRVIPVAKAGFEDGYLEAVKITWDEADTGMGPTGRAVKTRQPKVVRNTADDPTFEPWRFEAKKRGYASSAAIPLIYEDEVFGVLNVYSIHPNAFDDEEMELLQMLAKSLAHALHSLETEEKLRKQAIRDGLTGLYNRIYFTERIQKEVERARRYRHPLSFVMMDVNNFKEINDRYSHMEGDEVLKEVAETLLNSVREIDLSFRYGGDEFLLIIPEIEESGAQKVVERIKGKLEVLSEERKSVGKPPVELSFGIATWRPETGEKWEEVLKESDLRMYENKMRKQSPGPA</sequence>
<evidence type="ECO:0000313" key="6">
    <source>
        <dbReference type="Proteomes" id="UP000000467"/>
    </source>
</evidence>
<dbReference type="eggNOG" id="COG3290">
    <property type="taxonomic scope" value="Bacteria"/>
</dbReference>
<dbReference type="SMART" id="SM00065">
    <property type="entry name" value="GAF"/>
    <property type="match status" value="1"/>
</dbReference>
<dbReference type="PROSITE" id="PS50113">
    <property type="entry name" value="PAC"/>
    <property type="match status" value="1"/>
</dbReference>
<dbReference type="PROSITE" id="PS50887">
    <property type="entry name" value="GGDEF"/>
    <property type="match status" value="1"/>
</dbReference>
<dbReference type="GO" id="GO:1902201">
    <property type="term" value="P:negative regulation of bacterial-type flagellum-dependent cell motility"/>
    <property type="evidence" value="ECO:0007669"/>
    <property type="project" value="TreeGrafter"/>
</dbReference>
<dbReference type="Gene3D" id="3.30.450.40">
    <property type="match status" value="1"/>
</dbReference>
<feature type="domain" description="PAC" evidence="3">
    <location>
        <begin position="223"/>
        <end position="274"/>
    </location>
</feature>
<dbReference type="SUPFAM" id="SSF55781">
    <property type="entry name" value="GAF domain-like"/>
    <property type="match status" value="1"/>
</dbReference>
<keyword evidence="6" id="KW-1185">Reference proteome</keyword>
<dbReference type="InterPro" id="IPR000014">
    <property type="entry name" value="PAS"/>
</dbReference>
<dbReference type="Gene3D" id="3.30.70.270">
    <property type="match status" value="1"/>
</dbReference>
<dbReference type="PANTHER" id="PTHR45138">
    <property type="entry name" value="REGULATORY COMPONENTS OF SENSORY TRANSDUCTION SYSTEM"/>
    <property type="match status" value="1"/>
</dbReference>
<dbReference type="CDD" id="cd01949">
    <property type="entry name" value="GGDEF"/>
    <property type="match status" value="1"/>
</dbReference>
<evidence type="ECO:0000259" key="2">
    <source>
        <dbReference type="PROSITE" id="PS50112"/>
    </source>
</evidence>
<protein>
    <submittedName>
        <fullName evidence="5">Phytochrome-like protein Cph</fullName>
    </submittedName>
</protein>
<dbReference type="InterPro" id="IPR000160">
    <property type="entry name" value="GGDEF_dom"/>
</dbReference>
<keyword evidence="1" id="KW-0472">Membrane</keyword>
<dbReference type="SUPFAM" id="SSF55073">
    <property type="entry name" value="Nucleotide cyclase"/>
    <property type="match status" value="1"/>
</dbReference>
<dbReference type="CDD" id="cd00130">
    <property type="entry name" value="PAS"/>
    <property type="match status" value="1"/>
</dbReference>
<dbReference type="InterPro" id="IPR013656">
    <property type="entry name" value="PAS_4"/>
</dbReference>
<dbReference type="PANTHER" id="PTHR45138:SF6">
    <property type="entry name" value="DIGUANYLATE CYCLASE DGCN"/>
    <property type="match status" value="1"/>
</dbReference>
<evidence type="ECO:0000313" key="5">
    <source>
        <dbReference type="EMBL" id="AFV10556.1"/>
    </source>
</evidence>
<dbReference type="PROSITE" id="PS50112">
    <property type="entry name" value="PAS"/>
    <property type="match status" value="1"/>
</dbReference>
<dbReference type="GO" id="GO:0043709">
    <property type="term" value="P:cell adhesion involved in single-species biofilm formation"/>
    <property type="evidence" value="ECO:0007669"/>
    <property type="project" value="TreeGrafter"/>
</dbReference>
<dbReference type="NCBIfam" id="TIGR00254">
    <property type="entry name" value="GGDEF"/>
    <property type="match status" value="1"/>
</dbReference>